<accession>A0AAQ3M237</accession>
<dbReference type="Proteomes" id="UP001303373">
    <property type="component" value="Chromosome 3"/>
</dbReference>
<evidence type="ECO:0000313" key="2">
    <source>
        <dbReference type="EMBL" id="WPG99571.1"/>
    </source>
</evidence>
<keyword evidence="3" id="KW-1185">Reference proteome</keyword>
<feature type="signal peptide" evidence="1">
    <location>
        <begin position="1"/>
        <end position="17"/>
    </location>
</feature>
<sequence>MQFKLLSLPVLAATALAQSDFLSDIPASVLPSVISVLETALPSSLVLEALTNQAAAASDIAAEFETGVPAWYSNLPSGVKSYLPIETASVSLTSAHLPTANATAIFTNSTSSVSGYPTNSANSTLHTTSKVILTSVITTSSTSSESSSASSSAASSAAASSSTSGNGASMPTAAVFGMGAAGIAGLMGVLAL</sequence>
<name>A0AAQ3M237_9PEZI</name>
<dbReference type="EMBL" id="CP138582">
    <property type="protein sequence ID" value="WPG99571.1"/>
    <property type="molecule type" value="Genomic_DNA"/>
</dbReference>
<dbReference type="AlphaFoldDB" id="A0AAQ3M237"/>
<protein>
    <submittedName>
        <fullName evidence="2">Uncharacterized protein</fullName>
    </submittedName>
</protein>
<reference evidence="2 3" key="1">
    <citation type="submission" date="2023-11" db="EMBL/GenBank/DDBJ databases">
        <title>An acidophilic fungus is an integral part of prey digestion in a carnivorous sundew plant.</title>
        <authorList>
            <person name="Tsai I.J."/>
        </authorList>
    </citation>
    <scope>NUCLEOTIDE SEQUENCE [LARGE SCALE GENOMIC DNA]</scope>
    <source>
        <strain evidence="2">169a</strain>
    </source>
</reference>
<keyword evidence="1" id="KW-0732">Signal</keyword>
<proteinExistence type="predicted"/>
<evidence type="ECO:0000256" key="1">
    <source>
        <dbReference type="SAM" id="SignalP"/>
    </source>
</evidence>
<organism evidence="2 3">
    <name type="scientific">Acrodontium crateriforme</name>
    <dbReference type="NCBI Taxonomy" id="150365"/>
    <lineage>
        <taxon>Eukaryota</taxon>
        <taxon>Fungi</taxon>
        <taxon>Dikarya</taxon>
        <taxon>Ascomycota</taxon>
        <taxon>Pezizomycotina</taxon>
        <taxon>Dothideomycetes</taxon>
        <taxon>Dothideomycetidae</taxon>
        <taxon>Mycosphaerellales</taxon>
        <taxon>Teratosphaeriaceae</taxon>
        <taxon>Acrodontium</taxon>
    </lineage>
</organism>
<gene>
    <name evidence="2" type="ORF">R9X50_00238900</name>
</gene>
<feature type="chain" id="PRO_5042884118" evidence="1">
    <location>
        <begin position="18"/>
        <end position="192"/>
    </location>
</feature>
<evidence type="ECO:0000313" key="3">
    <source>
        <dbReference type="Proteomes" id="UP001303373"/>
    </source>
</evidence>